<organism evidence="3 4">
    <name type="scientific">Kineococcus endophyticus</name>
    <dbReference type="NCBI Taxonomy" id="1181883"/>
    <lineage>
        <taxon>Bacteria</taxon>
        <taxon>Bacillati</taxon>
        <taxon>Actinomycetota</taxon>
        <taxon>Actinomycetes</taxon>
        <taxon>Kineosporiales</taxon>
        <taxon>Kineosporiaceae</taxon>
        <taxon>Kineococcus</taxon>
    </lineage>
</organism>
<name>A0ABV3PDF0_9ACTN</name>
<comment type="caution">
    <text evidence="3">The sequence shown here is derived from an EMBL/GenBank/DDBJ whole genome shotgun (WGS) entry which is preliminary data.</text>
</comment>
<evidence type="ECO:0000259" key="2">
    <source>
        <dbReference type="Pfam" id="PF22725"/>
    </source>
</evidence>
<dbReference type="EMBL" id="JBFNQN010000021">
    <property type="protein sequence ID" value="MEW9267660.1"/>
    <property type="molecule type" value="Genomic_DNA"/>
</dbReference>
<dbReference type="SUPFAM" id="SSF55347">
    <property type="entry name" value="Glyceraldehyde-3-phosphate dehydrogenase-like, C-terminal domain"/>
    <property type="match status" value="1"/>
</dbReference>
<dbReference type="PANTHER" id="PTHR43249:SF1">
    <property type="entry name" value="D-GLUCOSIDE 3-DEHYDROGENASE"/>
    <property type="match status" value="1"/>
</dbReference>
<keyword evidence="4" id="KW-1185">Reference proteome</keyword>
<feature type="domain" description="Gfo/Idh/MocA-like oxidoreductase N-terminal" evidence="1">
    <location>
        <begin position="15"/>
        <end position="131"/>
    </location>
</feature>
<accession>A0ABV3PDF0</accession>
<dbReference type="Pfam" id="PF22725">
    <property type="entry name" value="GFO_IDH_MocA_C3"/>
    <property type="match status" value="1"/>
</dbReference>
<proteinExistence type="predicted"/>
<dbReference type="PANTHER" id="PTHR43249">
    <property type="entry name" value="UDP-N-ACETYL-2-AMINO-2-DEOXY-D-GLUCURONATE OXIDASE"/>
    <property type="match status" value="1"/>
</dbReference>
<evidence type="ECO:0000313" key="3">
    <source>
        <dbReference type="EMBL" id="MEW9267660.1"/>
    </source>
</evidence>
<reference evidence="3 4" key="1">
    <citation type="submission" date="2024-07" db="EMBL/GenBank/DDBJ databases">
        <authorList>
            <person name="Thanompreechachai J."/>
            <person name="Duangmal K."/>
        </authorList>
    </citation>
    <scope>NUCLEOTIDE SEQUENCE [LARGE SCALE GENOMIC DNA]</scope>
    <source>
        <strain evidence="3 4">KCTC 19886</strain>
    </source>
</reference>
<dbReference type="InterPro" id="IPR000683">
    <property type="entry name" value="Gfo/Idh/MocA-like_OxRdtase_N"/>
</dbReference>
<gene>
    <name evidence="3" type="ORF">AB1207_23205</name>
</gene>
<evidence type="ECO:0000313" key="4">
    <source>
        <dbReference type="Proteomes" id="UP001555826"/>
    </source>
</evidence>
<dbReference type="RefSeq" id="WP_367641087.1">
    <property type="nucleotide sequence ID" value="NZ_JBFNQN010000021.1"/>
</dbReference>
<feature type="domain" description="GFO/IDH/MocA-like oxidoreductase" evidence="2">
    <location>
        <begin position="142"/>
        <end position="250"/>
    </location>
</feature>
<dbReference type="Gene3D" id="3.30.360.10">
    <property type="entry name" value="Dihydrodipicolinate Reductase, domain 2"/>
    <property type="match status" value="1"/>
</dbReference>
<evidence type="ECO:0000259" key="1">
    <source>
        <dbReference type="Pfam" id="PF01408"/>
    </source>
</evidence>
<dbReference type="Gene3D" id="3.40.50.720">
    <property type="entry name" value="NAD(P)-binding Rossmann-like Domain"/>
    <property type="match status" value="1"/>
</dbReference>
<dbReference type="InterPro" id="IPR055170">
    <property type="entry name" value="GFO_IDH_MocA-like_dom"/>
</dbReference>
<dbReference type="InterPro" id="IPR052515">
    <property type="entry name" value="Gfo/Idh/MocA_Oxidoreductase"/>
</dbReference>
<dbReference type="SUPFAM" id="SSF51735">
    <property type="entry name" value="NAD(P)-binding Rossmann-fold domains"/>
    <property type="match status" value="1"/>
</dbReference>
<sequence length="370" mass="39098">MVTTTQPAARRAVRRAVVVGTGAIAHSHVRALRALGDRVEVVAAVDVDADRAAAFAAEWSVPRTATTLTEVLADGPVDLVHVCTPPSSHVALSEEALAVGATVVVEKPVALSLAETDRLLDAERASSGSVAVVSQHRFGSGVQRLRALVQDGSLGRPLVTTCLTQWYRADAYFQVPWRGTFALEGGGTTMGHGIHQMDVLLAVLGPWEEVSAMAARGSRPTQTEEVSVATVRFADGSLASVVNSAVSVRETTVMRFDLEFATVELTHLYGYGDDDFRVTAAPGHEAAVEAAWAREPQGVPSSHRAQFLDVLDALDGGGVPPVPLAAARDTLELVAAVYESAFTGKAVRRGQIDADDPFWTAMDGTGAVWR</sequence>
<dbReference type="Proteomes" id="UP001555826">
    <property type="component" value="Unassembled WGS sequence"/>
</dbReference>
<dbReference type="Pfam" id="PF01408">
    <property type="entry name" value="GFO_IDH_MocA"/>
    <property type="match status" value="1"/>
</dbReference>
<protein>
    <submittedName>
        <fullName evidence="3">Gfo/Idh/MocA family oxidoreductase</fullName>
    </submittedName>
</protein>
<dbReference type="InterPro" id="IPR036291">
    <property type="entry name" value="NAD(P)-bd_dom_sf"/>
</dbReference>